<evidence type="ECO:0000313" key="2">
    <source>
        <dbReference type="Proteomes" id="UP000234545"/>
    </source>
</evidence>
<dbReference type="AlphaFoldDB" id="A0A2I1I7Z2"/>
<dbReference type="Proteomes" id="UP000234545">
    <property type="component" value="Unassembled WGS sequence"/>
</dbReference>
<gene>
    <name evidence="1" type="ORF">CYJ25_02880</name>
</gene>
<dbReference type="RefSeq" id="WP_101627730.1">
    <property type="nucleotide sequence ID" value="NZ_JBQOSN010000001.1"/>
</dbReference>
<reference evidence="1 2" key="1">
    <citation type="submission" date="2017-12" db="EMBL/GenBank/DDBJ databases">
        <title>Phylogenetic diversity of female urinary microbiome.</title>
        <authorList>
            <person name="Thomas-White K."/>
            <person name="Wolfe A.J."/>
        </authorList>
    </citation>
    <scope>NUCLEOTIDE SEQUENCE [LARGE SCALE GENOMIC DNA]</scope>
    <source>
        <strain evidence="1 2">UMB0250</strain>
    </source>
</reference>
<name>A0A2I1I7Z2_9ACTO</name>
<organism evidence="1 2">
    <name type="scientific">Schaalia turicensis</name>
    <dbReference type="NCBI Taxonomy" id="131111"/>
    <lineage>
        <taxon>Bacteria</taxon>
        <taxon>Bacillati</taxon>
        <taxon>Actinomycetota</taxon>
        <taxon>Actinomycetes</taxon>
        <taxon>Actinomycetales</taxon>
        <taxon>Actinomycetaceae</taxon>
        <taxon>Schaalia</taxon>
    </lineage>
</organism>
<dbReference type="GO" id="GO:0006355">
    <property type="term" value="P:regulation of DNA-templated transcription"/>
    <property type="evidence" value="ECO:0007669"/>
    <property type="project" value="InterPro"/>
</dbReference>
<proteinExistence type="predicted"/>
<accession>A0A2I1I7Z2</accession>
<comment type="caution">
    <text evidence="1">The sequence shown here is derived from an EMBL/GenBank/DDBJ whole genome shotgun (WGS) entry which is preliminary data.</text>
</comment>
<dbReference type="EMBL" id="PKKJ01000001">
    <property type="protein sequence ID" value="PKY67258.1"/>
    <property type="molecule type" value="Genomic_DNA"/>
</dbReference>
<dbReference type="OrthoDB" id="3174959at2"/>
<dbReference type="SUPFAM" id="SSF47598">
    <property type="entry name" value="Ribbon-helix-helix"/>
    <property type="match status" value="1"/>
</dbReference>
<dbReference type="InterPro" id="IPR010985">
    <property type="entry name" value="Ribbon_hlx_hlx"/>
</dbReference>
<protein>
    <submittedName>
        <fullName evidence="1">Uncharacterized protein</fullName>
    </submittedName>
</protein>
<evidence type="ECO:0000313" key="1">
    <source>
        <dbReference type="EMBL" id="PKY67258.1"/>
    </source>
</evidence>
<sequence>MSYIELVKNGADPTEIQQYLAQGEQVAITIRLPENLRDAAKAAAALQGTNFSAMVRAGLIAQLADWAEEVTR</sequence>